<dbReference type="RefSeq" id="WP_166388731.1">
    <property type="nucleotide sequence ID" value="NZ_BAAATT010000003.1"/>
</dbReference>
<dbReference type="InterPro" id="IPR041542">
    <property type="entry name" value="GH43_C2"/>
</dbReference>
<evidence type="ECO:0000256" key="2">
    <source>
        <dbReference type="ARBA" id="ARBA00022801"/>
    </source>
</evidence>
<dbReference type="GO" id="GO:0004553">
    <property type="term" value="F:hydrolase activity, hydrolyzing O-glycosyl compounds"/>
    <property type="evidence" value="ECO:0007669"/>
    <property type="project" value="InterPro"/>
</dbReference>
<dbReference type="SUPFAM" id="SSF49899">
    <property type="entry name" value="Concanavalin A-like lectins/glucanases"/>
    <property type="match status" value="1"/>
</dbReference>
<dbReference type="InterPro" id="IPR006710">
    <property type="entry name" value="Glyco_hydro_43"/>
</dbReference>
<dbReference type="InterPro" id="IPR013320">
    <property type="entry name" value="ConA-like_dom_sf"/>
</dbReference>
<gene>
    <name evidence="8" type="ORF">Cme02nite_46140</name>
</gene>
<feature type="active site" description="Proton acceptor" evidence="4">
    <location>
        <position position="13"/>
    </location>
</feature>
<evidence type="ECO:0000256" key="1">
    <source>
        <dbReference type="ARBA" id="ARBA00009865"/>
    </source>
</evidence>
<reference evidence="8" key="1">
    <citation type="submission" date="2021-01" db="EMBL/GenBank/DDBJ databases">
        <title>Whole genome shotgun sequence of Catellatospora methionotrophica NBRC 14553.</title>
        <authorList>
            <person name="Komaki H."/>
            <person name="Tamura T."/>
        </authorList>
    </citation>
    <scope>NUCLEOTIDE SEQUENCE</scope>
    <source>
        <strain evidence="8">NBRC 14553</strain>
    </source>
</reference>
<evidence type="ECO:0000256" key="6">
    <source>
        <dbReference type="RuleBase" id="RU361187"/>
    </source>
</evidence>
<evidence type="ECO:0000256" key="3">
    <source>
        <dbReference type="ARBA" id="ARBA00023295"/>
    </source>
</evidence>
<dbReference type="Pfam" id="PF04616">
    <property type="entry name" value="Glyco_hydro_43"/>
    <property type="match status" value="1"/>
</dbReference>
<dbReference type="Gene3D" id="2.115.10.20">
    <property type="entry name" value="Glycosyl hydrolase domain, family 43"/>
    <property type="match status" value="1"/>
</dbReference>
<dbReference type="SUPFAM" id="SSF75005">
    <property type="entry name" value="Arabinanase/levansucrase/invertase"/>
    <property type="match status" value="1"/>
</dbReference>
<keyword evidence="3 6" id="KW-0326">Glycosidase</keyword>
<evidence type="ECO:0000256" key="4">
    <source>
        <dbReference type="PIRSR" id="PIRSR606710-1"/>
    </source>
</evidence>
<keyword evidence="2 6" id="KW-0378">Hydrolase</keyword>
<keyword evidence="9" id="KW-1185">Reference proteome</keyword>
<dbReference type="EMBL" id="BONJ01000026">
    <property type="protein sequence ID" value="GIG16282.1"/>
    <property type="molecule type" value="Genomic_DNA"/>
</dbReference>
<dbReference type="AlphaFoldDB" id="A0A8J3LBX0"/>
<dbReference type="PANTHER" id="PTHR42812:SF12">
    <property type="entry name" value="BETA-XYLOSIDASE-RELATED"/>
    <property type="match status" value="1"/>
</dbReference>
<protein>
    <submittedName>
        <fullName evidence="8">Xylan 1,4-beta-xylosidase</fullName>
    </submittedName>
</protein>
<dbReference type="InterPro" id="IPR023296">
    <property type="entry name" value="Glyco_hydro_beta-prop_sf"/>
</dbReference>
<feature type="site" description="Important for catalytic activity, responsible for pKa modulation of the active site Glu and correct orientation of both the proton donor and substrate" evidence="5">
    <location>
        <position position="126"/>
    </location>
</feature>
<dbReference type="CDD" id="cd09000">
    <property type="entry name" value="GH43_SXA-like"/>
    <property type="match status" value="1"/>
</dbReference>
<evidence type="ECO:0000259" key="7">
    <source>
        <dbReference type="Pfam" id="PF17851"/>
    </source>
</evidence>
<accession>A0A8J3LBX0</accession>
<organism evidence="8 9">
    <name type="scientific">Catellatospora methionotrophica</name>
    <dbReference type="NCBI Taxonomy" id="121620"/>
    <lineage>
        <taxon>Bacteria</taxon>
        <taxon>Bacillati</taxon>
        <taxon>Actinomycetota</taxon>
        <taxon>Actinomycetes</taxon>
        <taxon>Micromonosporales</taxon>
        <taxon>Micromonosporaceae</taxon>
        <taxon>Catellatospora</taxon>
    </lineage>
</organism>
<evidence type="ECO:0000313" key="9">
    <source>
        <dbReference type="Proteomes" id="UP000660339"/>
    </source>
</evidence>
<comment type="caution">
    <text evidence="8">The sequence shown here is derived from an EMBL/GenBank/DDBJ whole genome shotgun (WGS) entry which is preliminary data.</text>
</comment>
<evidence type="ECO:0000313" key="8">
    <source>
        <dbReference type="EMBL" id="GIG16282.1"/>
    </source>
</evidence>
<comment type="similarity">
    <text evidence="1 6">Belongs to the glycosyl hydrolase 43 family.</text>
</comment>
<sequence length="530" mass="58450">MIRNPILPGFHPDPSILRVGEDYYVATSTFEWMPGVRLHHSRDLVHWRTLGGVLTEPRLLDLNGTPDSGGVWAPCLSYADGVFYVVFTNVAGYAGGFWDVPNYVVTATSIEGPWSDPVPLHARGFDPSLFHDEDGRSWLLSNDLDWRPGHHWSAGIIAQEFDRATGKLLGEPVTIFSGTPALYTEGPHIYRRDGWCYLLTAEGGTGWDHQVTVARSRSPLGPYQVDPDTPLLSAAREPGLPLQKAGHGSLVDTPAGEWYLAYLVGRPLTERDDCVLGRETALAPVTWTAEGWPRIEGARPALTVPAPDLPAHPWPGEPETDSFDAPVLGPQWSTLRRPFHADWASLHARPGHLRLHGGRSPSSRFDTSLVARRVTAASCTFSASVEADPRTPQHLAGITAYYNTRNWHYAYLTWREGLGRCLELLSCDRGRLHRPPHVPIPVPPDGPVHLRAELELPDLRFSWSADGQAWQPLGTALDARILSDEHAIEASPDGVFQIWGFTGAFVGLWAHDLTGNALPADFTTTTYLTR</sequence>
<dbReference type="Gene3D" id="2.60.120.200">
    <property type="match status" value="1"/>
</dbReference>
<evidence type="ECO:0000256" key="5">
    <source>
        <dbReference type="PIRSR" id="PIRSR606710-2"/>
    </source>
</evidence>
<dbReference type="PANTHER" id="PTHR42812">
    <property type="entry name" value="BETA-XYLOSIDASE"/>
    <property type="match status" value="1"/>
</dbReference>
<dbReference type="InterPro" id="IPR051795">
    <property type="entry name" value="Glycosyl_Hydrlase_43"/>
</dbReference>
<feature type="active site" description="Proton donor" evidence="4">
    <location>
        <position position="185"/>
    </location>
</feature>
<feature type="domain" description="Beta-xylosidase C-terminal Concanavalin A-like" evidence="7">
    <location>
        <begin position="321"/>
        <end position="527"/>
    </location>
</feature>
<dbReference type="GO" id="GO:0005975">
    <property type="term" value="P:carbohydrate metabolic process"/>
    <property type="evidence" value="ECO:0007669"/>
    <property type="project" value="InterPro"/>
</dbReference>
<dbReference type="Proteomes" id="UP000660339">
    <property type="component" value="Unassembled WGS sequence"/>
</dbReference>
<proteinExistence type="inferred from homology"/>
<name>A0A8J3LBX0_9ACTN</name>
<dbReference type="Pfam" id="PF17851">
    <property type="entry name" value="GH43_C2"/>
    <property type="match status" value="1"/>
</dbReference>